<evidence type="ECO:0000313" key="2">
    <source>
        <dbReference type="Proteomes" id="UP001056120"/>
    </source>
</evidence>
<dbReference type="EMBL" id="CM042025">
    <property type="protein sequence ID" value="KAI3805871.1"/>
    <property type="molecule type" value="Genomic_DNA"/>
</dbReference>
<reference evidence="2" key="1">
    <citation type="journal article" date="2022" name="Mol. Ecol. Resour.">
        <title>The genomes of chicory, endive, great burdock and yacon provide insights into Asteraceae palaeo-polyploidization history and plant inulin production.</title>
        <authorList>
            <person name="Fan W."/>
            <person name="Wang S."/>
            <person name="Wang H."/>
            <person name="Wang A."/>
            <person name="Jiang F."/>
            <person name="Liu H."/>
            <person name="Zhao H."/>
            <person name="Xu D."/>
            <person name="Zhang Y."/>
        </authorList>
    </citation>
    <scope>NUCLEOTIDE SEQUENCE [LARGE SCALE GENOMIC DNA]</scope>
    <source>
        <strain evidence="2">cv. Yunnan</strain>
    </source>
</reference>
<proteinExistence type="predicted"/>
<keyword evidence="2" id="KW-1185">Reference proteome</keyword>
<evidence type="ECO:0000313" key="1">
    <source>
        <dbReference type="EMBL" id="KAI3805871.1"/>
    </source>
</evidence>
<gene>
    <name evidence="1" type="ORF">L1987_21758</name>
</gene>
<sequence length="317" mass="35364">MEDNSGNKSKRKARFRDINQLKGHLFHQHKLIICSLCLEGRKVFICEQKLYSKAQLKQHISTGDSEVDGTESERGGFQGHPLYKILIHFRQEHFLCEDEACLSKKFIVFTSESEIKVHNAQEHGGHLSRSKRNAVLQLPTSFTYRRSNEQENRRGRRNTFLRDLSESELSRAIEASLQTSSNSRYLTAVSHRPTNTPLEESAFPPLSTGSAASAQKPNGLPRNTMAEKLRRKNKKKVNVLNTGNAWPAATRSNNNNNHQPSSSSVSRPVNPSNTALLLISGQRKSTISPVLAPTRISHSTSAPNLVDMGSASDFPPV</sequence>
<organism evidence="1 2">
    <name type="scientific">Smallanthus sonchifolius</name>
    <dbReference type="NCBI Taxonomy" id="185202"/>
    <lineage>
        <taxon>Eukaryota</taxon>
        <taxon>Viridiplantae</taxon>
        <taxon>Streptophyta</taxon>
        <taxon>Embryophyta</taxon>
        <taxon>Tracheophyta</taxon>
        <taxon>Spermatophyta</taxon>
        <taxon>Magnoliopsida</taxon>
        <taxon>eudicotyledons</taxon>
        <taxon>Gunneridae</taxon>
        <taxon>Pentapetalae</taxon>
        <taxon>asterids</taxon>
        <taxon>campanulids</taxon>
        <taxon>Asterales</taxon>
        <taxon>Asteraceae</taxon>
        <taxon>Asteroideae</taxon>
        <taxon>Heliantheae alliance</taxon>
        <taxon>Millerieae</taxon>
        <taxon>Smallanthus</taxon>
    </lineage>
</organism>
<accession>A0ACB9IEG2</accession>
<protein>
    <submittedName>
        <fullName evidence="1">Uncharacterized protein</fullName>
    </submittedName>
</protein>
<name>A0ACB9IEG2_9ASTR</name>
<comment type="caution">
    <text evidence="1">The sequence shown here is derived from an EMBL/GenBank/DDBJ whole genome shotgun (WGS) entry which is preliminary data.</text>
</comment>
<reference evidence="1 2" key="2">
    <citation type="journal article" date="2022" name="Mol. Ecol. Resour.">
        <title>The genomes of chicory, endive, great burdock and yacon provide insights into Asteraceae paleo-polyploidization history and plant inulin production.</title>
        <authorList>
            <person name="Fan W."/>
            <person name="Wang S."/>
            <person name="Wang H."/>
            <person name="Wang A."/>
            <person name="Jiang F."/>
            <person name="Liu H."/>
            <person name="Zhao H."/>
            <person name="Xu D."/>
            <person name="Zhang Y."/>
        </authorList>
    </citation>
    <scope>NUCLEOTIDE SEQUENCE [LARGE SCALE GENOMIC DNA]</scope>
    <source>
        <strain evidence="2">cv. Yunnan</strain>
        <tissue evidence="1">Leaves</tissue>
    </source>
</reference>
<dbReference type="Proteomes" id="UP001056120">
    <property type="component" value="Linkage Group LG08"/>
</dbReference>